<accession>T1FKA3</accession>
<reference evidence="3" key="3">
    <citation type="submission" date="2015-06" db="UniProtKB">
        <authorList>
            <consortium name="EnsemblMetazoa"/>
        </authorList>
    </citation>
    <scope>IDENTIFICATION</scope>
</reference>
<evidence type="ECO:0000313" key="3">
    <source>
        <dbReference type="EnsemblMetazoa" id="HelroP183882"/>
    </source>
</evidence>
<reference evidence="4" key="1">
    <citation type="submission" date="2012-12" db="EMBL/GenBank/DDBJ databases">
        <authorList>
            <person name="Hellsten U."/>
            <person name="Grimwood J."/>
            <person name="Chapman J.A."/>
            <person name="Shapiro H."/>
            <person name="Aerts A."/>
            <person name="Otillar R.P."/>
            <person name="Terry A.Y."/>
            <person name="Boore J.L."/>
            <person name="Simakov O."/>
            <person name="Marletaz F."/>
            <person name="Cho S.-J."/>
            <person name="Edsinger-Gonzales E."/>
            <person name="Havlak P."/>
            <person name="Kuo D.-H."/>
            <person name="Larsson T."/>
            <person name="Lv J."/>
            <person name="Arendt D."/>
            <person name="Savage R."/>
            <person name="Osoegawa K."/>
            <person name="de Jong P."/>
            <person name="Lindberg D.R."/>
            <person name="Seaver E.C."/>
            <person name="Weisblat D.A."/>
            <person name="Putnam N.H."/>
            <person name="Grigoriev I.V."/>
            <person name="Rokhsar D.S."/>
        </authorList>
    </citation>
    <scope>NUCLEOTIDE SEQUENCE</scope>
</reference>
<dbReference type="AlphaFoldDB" id="T1FKA3"/>
<dbReference type="EMBL" id="AMQM01009056">
    <property type="status" value="NOT_ANNOTATED_CDS"/>
    <property type="molecule type" value="Genomic_DNA"/>
</dbReference>
<reference evidence="2 4" key="2">
    <citation type="journal article" date="2013" name="Nature">
        <title>Insights into bilaterian evolution from three spiralian genomes.</title>
        <authorList>
            <person name="Simakov O."/>
            <person name="Marletaz F."/>
            <person name="Cho S.J."/>
            <person name="Edsinger-Gonzales E."/>
            <person name="Havlak P."/>
            <person name="Hellsten U."/>
            <person name="Kuo D.H."/>
            <person name="Larsson T."/>
            <person name="Lv J."/>
            <person name="Arendt D."/>
            <person name="Savage R."/>
            <person name="Osoegawa K."/>
            <person name="de Jong P."/>
            <person name="Grimwood J."/>
            <person name="Chapman J.A."/>
            <person name="Shapiro H."/>
            <person name="Aerts A."/>
            <person name="Otillar R.P."/>
            <person name="Terry A.Y."/>
            <person name="Boore J.L."/>
            <person name="Grigoriev I.V."/>
            <person name="Lindberg D.R."/>
            <person name="Seaver E.C."/>
            <person name="Weisblat D.A."/>
            <person name="Putnam N.H."/>
            <person name="Rokhsar D.S."/>
        </authorList>
    </citation>
    <scope>NUCLEOTIDE SEQUENCE</scope>
</reference>
<dbReference type="InParanoid" id="T1FKA3"/>
<feature type="region of interest" description="Disordered" evidence="1">
    <location>
        <begin position="134"/>
        <end position="163"/>
    </location>
</feature>
<name>T1FKA3_HELRO</name>
<dbReference type="EnsemblMetazoa" id="HelroT183882">
    <property type="protein sequence ID" value="HelroP183882"/>
    <property type="gene ID" value="HelroG183882"/>
</dbReference>
<gene>
    <name evidence="3" type="primary">20209252</name>
    <name evidence="2" type="ORF">HELRODRAFT_183882</name>
</gene>
<evidence type="ECO:0000313" key="2">
    <source>
        <dbReference type="EMBL" id="ESO09740.1"/>
    </source>
</evidence>
<dbReference type="CTD" id="20209252"/>
<dbReference type="RefSeq" id="XP_009012142.1">
    <property type="nucleotide sequence ID" value="XM_009013894.1"/>
</dbReference>
<dbReference type="GeneID" id="20209252"/>
<evidence type="ECO:0000313" key="4">
    <source>
        <dbReference type="Proteomes" id="UP000015101"/>
    </source>
</evidence>
<feature type="compositionally biased region" description="Low complexity" evidence="1">
    <location>
        <begin position="142"/>
        <end position="155"/>
    </location>
</feature>
<evidence type="ECO:0000256" key="1">
    <source>
        <dbReference type="SAM" id="MobiDB-lite"/>
    </source>
</evidence>
<protein>
    <submittedName>
        <fullName evidence="2 3">Uncharacterized protein</fullName>
    </submittedName>
</protein>
<sequence>METSQMMPQVRKKLINSSKCIGSNSDSSSKSYVSISNVDEMEELADDNNNTNVINNADKHVNDIDNTDINKTDNNADVTGNNDINSVINVDNANNDINYNIIVDNTNASVSNVYSNMTNDENIKKFDAYNNNIGPSTDFKESTMSPSSSSEFSQSNNKFTNEE</sequence>
<organism evidence="3 4">
    <name type="scientific">Helobdella robusta</name>
    <name type="common">Californian leech</name>
    <dbReference type="NCBI Taxonomy" id="6412"/>
    <lineage>
        <taxon>Eukaryota</taxon>
        <taxon>Metazoa</taxon>
        <taxon>Spiralia</taxon>
        <taxon>Lophotrochozoa</taxon>
        <taxon>Annelida</taxon>
        <taxon>Clitellata</taxon>
        <taxon>Hirudinea</taxon>
        <taxon>Rhynchobdellida</taxon>
        <taxon>Glossiphoniidae</taxon>
        <taxon>Helobdella</taxon>
    </lineage>
</organism>
<keyword evidence="4" id="KW-1185">Reference proteome</keyword>
<dbReference type="EMBL" id="KB095918">
    <property type="protein sequence ID" value="ESO09740.1"/>
    <property type="molecule type" value="Genomic_DNA"/>
</dbReference>
<proteinExistence type="predicted"/>
<dbReference type="HOGENOM" id="CLU_1628841_0_0_1"/>
<dbReference type="Proteomes" id="UP000015101">
    <property type="component" value="Unassembled WGS sequence"/>
</dbReference>
<dbReference type="KEGG" id="hro:HELRODRAFT_183882"/>